<name>A0A0A5G105_9BACI</name>
<reference evidence="2 3" key="1">
    <citation type="submission" date="2013-08" db="EMBL/GenBank/DDBJ databases">
        <authorList>
            <person name="Huang J."/>
            <person name="Wang G."/>
        </authorList>
    </citation>
    <scope>NUCLEOTIDE SEQUENCE [LARGE SCALE GENOMIC DNA]</scope>
    <source>
        <strain evidence="2 3">BH030004</strain>
    </source>
</reference>
<proteinExistence type="predicted"/>
<evidence type="ECO:0000313" key="3">
    <source>
        <dbReference type="Proteomes" id="UP000030403"/>
    </source>
</evidence>
<keyword evidence="1" id="KW-0472">Membrane</keyword>
<dbReference type="RefSeq" id="WP_027447925.1">
    <property type="nucleotide sequence ID" value="NZ_AVPF01000049.1"/>
</dbReference>
<accession>A0A0A5G105</accession>
<dbReference type="EMBL" id="AVPF01000049">
    <property type="protein sequence ID" value="KGX84755.1"/>
    <property type="molecule type" value="Genomic_DNA"/>
</dbReference>
<protein>
    <submittedName>
        <fullName evidence="2">Uncharacterized protein</fullName>
    </submittedName>
</protein>
<keyword evidence="3" id="KW-1185">Reference proteome</keyword>
<dbReference type="AlphaFoldDB" id="A0A0A5G105"/>
<gene>
    <name evidence="2" type="ORF">N783_16085</name>
</gene>
<comment type="caution">
    <text evidence="2">The sequence shown here is derived from an EMBL/GenBank/DDBJ whole genome shotgun (WGS) entry which is preliminary data.</text>
</comment>
<sequence length="82" mass="9434">MQHPSLKFVKLQFAMMGLALFCGIIGLVNDGFSFFILLMFYTLSLSFLFEGLAHLTRQDMGVFLQQMIRAIIIILFSTILYF</sequence>
<keyword evidence="1" id="KW-0812">Transmembrane</keyword>
<keyword evidence="1" id="KW-1133">Transmembrane helix</keyword>
<dbReference type="Proteomes" id="UP000030403">
    <property type="component" value="Unassembled WGS sequence"/>
</dbReference>
<organism evidence="2 3">
    <name type="scientific">Pontibacillus marinus BH030004 = DSM 16465</name>
    <dbReference type="NCBI Taxonomy" id="1385511"/>
    <lineage>
        <taxon>Bacteria</taxon>
        <taxon>Bacillati</taxon>
        <taxon>Bacillota</taxon>
        <taxon>Bacilli</taxon>
        <taxon>Bacillales</taxon>
        <taxon>Bacillaceae</taxon>
        <taxon>Pontibacillus</taxon>
    </lineage>
</organism>
<feature type="transmembrane region" description="Helical" evidence="1">
    <location>
        <begin position="62"/>
        <end position="81"/>
    </location>
</feature>
<evidence type="ECO:0000313" key="2">
    <source>
        <dbReference type="EMBL" id="KGX84755.1"/>
    </source>
</evidence>
<dbReference type="OrthoDB" id="2973734at2"/>
<evidence type="ECO:0000256" key="1">
    <source>
        <dbReference type="SAM" id="Phobius"/>
    </source>
</evidence>
<dbReference type="eggNOG" id="ENOG50308QM">
    <property type="taxonomic scope" value="Bacteria"/>
</dbReference>